<organism evidence="1">
    <name type="scientific">marine sediment metagenome</name>
    <dbReference type="NCBI Taxonomy" id="412755"/>
    <lineage>
        <taxon>unclassified sequences</taxon>
        <taxon>metagenomes</taxon>
        <taxon>ecological metagenomes</taxon>
    </lineage>
</organism>
<accession>X1HEI2</accession>
<proteinExistence type="predicted"/>
<feature type="non-terminal residue" evidence="1">
    <location>
        <position position="1"/>
    </location>
</feature>
<protein>
    <submittedName>
        <fullName evidence="1">Uncharacterized protein</fullName>
    </submittedName>
</protein>
<sequence>GSEAADAHLQEAGYLMFNGMKLTNGDQFVWLRLAP</sequence>
<gene>
    <name evidence="1" type="ORF">S03H2_14377</name>
</gene>
<reference evidence="1" key="1">
    <citation type="journal article" date="2014" name="Front. Microbiol.">
        <title>High frequency of phylogenetically diverse reductive dehalogenase-homologous genes in deep subseafloor sedimentary metagenomes.</title>
        <authorList>
            <person name="Kawai M."/>
            <person name="Futagami T."/>
            <person name="Toyoda A."/>
            <person name="Takaki Y."/>
            <person name="Nishi S."/>
            <person name="Hori S."/>
            <person name="Arai W."/>
            <person name="Tsubouchi T."/>
            <person name="Morono Y."/>
            <person name="Uchiyama I."/>
            <person name="Ito T."/>
            <person name="Fujiyama A."/>
            <person name="Inagaki F."/>
            <person name="Takami H."/>
        </authorList>
    </citation>
    <scope>NUCLEOTIDE SEQUENCE</scope>
    <source>
        <strain evidence="1">Expedition CK06-06</strain>
    </source>
</reference>
<dbReference type="AlphaFoldDB" id="X1HEI2"/>
<comment type="caution">
    <text evidence="1">The sequence shown here is derived from an EMBL/GenBank/DDBJ whole genome shotgun (WGS) entry which is preliminary data.</text>
</comment>
<dbReference type="EMBL" id="BARU01007295">
    <property type="protein sequence ID" value="GAH43708.1"/>
    <property type="molecule type" value="Genomic_DNA"/>
</dbReference>
<evidence type="ECO:0000313" key="1">
    <source>
        <dbReference type="EMBL" id="GAH43708.1"/>
    </source>
</evidence>
<name>X1HEI2_9ZZZZ</name>